<keyword evidence="7" id="KW-0560">Oxidoreductase</keyword>
<dbReference type="PhylomeDB" id="B0XZQ8"/>
<dbReference type="Gene3D" id="3.40.50.720">
    <property type="entry name" value="NAD(P)-binding Rossmann-like Domain"/>
    <property type="match status" value="1"/>
</dbReference>
<dbReference type="InterPro" id="IPR011032">
    <property type="entry name" value="GroES-like_sf"/>
</dbReference>
<dbReference type="EC" id="1.3.1.104" evidence="11"/>
<accession>B0XZQ8</accession>
<dbReference type="FunFam" id="3.40.50.720:FF:000844">
    <property type="entry name" value="Mitochondrial enoyl reductase, putative"/>
    <property type="match status" value="1"/>
</dbReference>
<evidence type="ECO:0000256" key="11">
    <source>
        <dbReference type="ARBA" id="ARBA00038963"/>
    </source>
</evidence>
<evidence type="ECO:0000259" key="13">
    <source>
        <dbReference type="SMART" id="SM00829"/>
    </source>
</evidence>
<keyword evidence="10" id="KW-0275">Fatty acid biosynthesis</keyword>
<keyword evidence="5" id="KW-0521">NADP</keyword>
<dbReference type="InterPro" id="IPR013154">
    <property type="entry name" value="ADH-like_N"/>
</dbReference>
<dbReference type="InterPro" id="IPR020843">
    <property type="entry name" value="ER"/>
</dbReference>
<dbReference type="InterPro" id="IPR036291">
    <property type="entry name" value="NAD(P)-bd_dom_sf"/>
</dbReference>
<evidence type="ECO:0000256" key="2">
    <source>
        <dbReference type="ARBA" id="ARBA00010371"/>
    </source>
</evidence>
<dbReference type="OrthoDB" id="7482721at2759"/>
<keyword evidence="8" id="KW-0443">Lipid metabolism</keyword>
<evidence type="ECO:0000313" key="14">
    <source>
        <dbReference type="EMBL" id="EDP53317.1"/>
    </source>
</evidence>
<sequence>MMALGEFVRQTAYKWRPYTTLDNCKHHHRLPFSQPINLSQSSLIYFHYIMAESLIFAYGSTEPVKDIRLHSTPAPADCGPHEVVVDFLAAPINPLDFLVLHGKYPVKPQNHITVADGEHRPIPGSDGAARIVRTGSAVTQFHVGNSVILRTHCRGSWRTHAVLDENDVLRVPSELDPRLACILRMGVAPAYFLLRDYSTLEPGDWIIQNAATGTVSHFVTQLARLQGVNVISVIRDRGTDDELERTKRSLRSHGAAIVLTVDELKTVGAEVLQGKRVNLAIDFVSDDALARLMASFLVPGATLVTAGFLGIAPSSPEANLRQFLWQRNITLKAFRLSDCLGRRSAFHQTALLEWFARLFLEGTLKTPALEYVRWKRGDPGLEGKLQEVLERHERGEVGERKKILVFEH</sequence>
<feature type="domain" description="Enoyl reductase (ER)" evidence="13">
    <location>
        <begin position="62"/>
        <end position="405"/>
    </location>
</feature>
<dbReference type="Proteomes" id="UP000001699">
    <property type="component" value="Unassembled WGS sequence"/>
</dbReference>
<dbReference type="AlphaFoldDB" id="B0XZQ8"/>
<evidence type="ECO:0000256" key="6">
    <source>
        <dbReference type="ARBA" id="ARBA00022946"/>
    </source>
</evidence>
<organism evidence="14 15">
    <name type="scientific">Aspergillus fumigatus (strain CBS 144.89 / FGSC A1163 / CEA10)</name>
    <name type="common">Neosartorya fumigata</name>
    <dbReference type="NCBI Taxonomy" id="451804"/>
    <lineage>
        <taxon>Eukaryota</taxon>
        <taxon>Fungi</taxon>
        <taxon>Dikarya</taxon>
        <taxon>Ascomycota</taxon>
        <taxon>Pezizomycotina</taxon>
        <taxon>Eurotiomycetes</taxon>
        <taxon>Eurotiomycetidae</taxon>
        <taxon>Eurotiales</taxon>
        <taxon>Aspergillaceae</taxon>
        <taxon>Aspergillus</taxon>
        <taxon>Aspergillus subgen. Fumigati</taxon>
    </lineage>
</organism>
<comment type="similarity">
    <text evidence="2">Belongs to the zinc-containing alcohol dehydrogenase family. Quinone oxidoreductase subfamily.</text>
</comment>
<keyword evidence="4" id="KW-0276">Fatty acid metabolism</keyword>
<evidence type="ECO:0000256" key="5">
    <source>
        <dbReference type="ARBA" id="ARBA00022857"/>
    </source>
</evidence>
<dbReference type="VEuPathDB" id="FungiDB:AFUB_044910"/>
<reference evidence="14 15" key="1">
    <citation type="journal article" date="2008" name="PLoS Genet.">
        <title>Genomic islands in the pathogenic filamentous fungus Aspergillus fumigatus.</title>
        <authorList>
            <person name="Fedorova N.D."/>
            <person name="Khaldi N."/>
            <person name="Joardar V.S."/>
            <person name="Maiti R."/>
            <person name="Amedeo P."/>
            <person name="Anderson M.J."/>
            <person name="Crabtree J."/>
            <person name="Silva J.C."/>
            <person name="Badger J.H."/>
            <person name="Albarraq A."/>
            <person name="Angiuoli S."/>
            <person name="Bussey H."/>
            <person name="Bowyer P."/>
            <person name="Cotty P.J."/>
            <person name="Dyer P.S."/>
            <person name="Egan A."/>
            <person name="Galens K."/>
            <person name="Fraser-Liggett C.M."/>
            <person name="Haas B.J."/>
            <person name="Inman J.M."/>
            <person name="Kent R."/>
            <person name="Lemieux S."/>
            <person name="Malavazi I."/>
            <person name="Orvis J."/>
            <person name="Roemer T."/>
            <person name="Ronning C.M."/>
            <person name="Sundaram J.P."/>
            <person name="Sutton G."/>
            <person name="Turner G."/>
            <person name="Venter J.C."/>
            <person name="White O.R."/>
            <person name="Whitty B.R."/>
            <person name="Youngman P."/>
            <person name="Wolfe K.H."/>
            <person name="Goldman G.H."/>
            <person name="Wortman J.R."/>
            <person name="Jiang B."/>
            <person name="Denning D.W."/>
            <person name="Nierman W.C."/>
        </authorList>
    </citation>
    <scope>NUCLEOTIDE SEQUENCE [LARGE SCALE GENOMIC DNA]</scope>
    <source>
        <strain evidence="15">CBS 144.89 / FGSC A1163 / CEA10</strain>
    </source>
</reference>
<name>B0XZQ8_ASPFC</name>
<dbReference type="SUPFAM" id="SSF50129">
    <property type="entry name" value="GroES-like"/>
    <property type="match status" value="1"/>
</dbReference>
<keyword evidence="15" id="KW-1185">Reference proteome</keyword>
<dbReference type="HOGENOM" id="CLU_026673_17_0_1"/>
<evidence type="ECO:0000256" key="9">
    <source>
        <dbReference type="ARBA" id="ARBA00023128"/>
    </source>
</evidence>
<evidence type="ECO:0000256" key="4">
    <source>
        <dbReference type="ARBA" id="ARBA00022832"/>
    </source>
</evidence>
<evidence type="ECO:0000256" key="3">
    <source>
        <dbReference type="ARBA" id="ARBA00022516"/>
    </source>
</evidence>
<protein>
    <recommendedName>
        <fullName evidence="11">enoyl-[acyl-carrier-protein] reductase</fullName>
        <ecNumber evidence="11">1.3.1.104</ecNumber>
    </recommendedName>
</protein>
<gene>
    <name evidence="14" type="ORF">AFUB_044910</name>
</gene>
<evidence type="ECO:0000313" key="15">
    <source>
        <dbReference type="Proteomes" id="UP000001699"/>
    </source>
</evidence>
<keyword evidence="3" id="KW-0444">Lipid biosynthesis</keyword>
<comment type="subcellular location">
    <subcellularLocation>
        <location evidence="1">Mitochondrion</location>
    </subcellularLocation>
</comment>
<evidence type="ECO:0000256" key="8">
    <source>
        <dbReference type="ARBA" id="ARBA00023098"/>
    </source>
</evidence>
<dbReference type="EMBL" id="DS499596">
    <property type="protein sequence ID" value="EDP53317.1"/>
    <property type="molecule type" value="Genomic_DNA"/>
</dbReference>
<evidence type="ECO:0000256" key="1">
    <source>
        <dbReference type="ARBA" id="ARBA00004173"/>
    </source>
</evidence>
<evidence type="ECO:0000256" key="12">
    <source>
        <dbReference type="ARBA" id="ARBA00048843"/>
    </source>
</evidence>
<dbReference type="Gene3D" id="3.90.180.10">
    <property type="entry name" value="Medium-chain alcohol dehydrogenases, catalytic domain"/>
    <property type="match status" value="1"/>
</dbReference>
<dbReference type="PANTHER" id="PTHR43981:SF2">
    <property type="entry name" value="ENOYL-[ACYL-CARRIER-PROTEIN] REDUCTASE, MITOCHONDRIAL"/>
    <property type="match status" value="1"/>
</dbReference>
<dbReference type="GO" id="GO:0005739">
    <property type="term" value="C:mitochondrion"/>
    <property type="evidence" value="ECO:0007669"/>
    <property type="project" value="UniProtKB-SubCell"/>
</dbReference>
<dbReference type="InterPro" id="IPR051034">
    <property type="entry name" value="Mito_Enoyl-ACP_Reductase"/>
</dbReference>
<proteinExistence type="inferred from homology"/>
<dbReference type="CDD" id="cd08290">
    <property type="entry name" value="ETR"/>
    <property type="match status" value="1"/>
</dbReference>
<dbReference type="SUPFAM" id="SSF51735">
    <property type="entry name" value="NAD(P)-binding Rossmann-fold domains"/>
    <property type="match status" value="1"/>
</dbReference>
<dbReference type="GO" id="GO:0141148">
    <property type="term" value="F:enoyl-[acyl-carrier-protein] reductase (NADPH) activity"/>
    <property type="evidence" value="ECO:0007669"/>
    <property type="project" value="UniProtKB-EC"/>
</dbReference>
<dbReference type="GO" id="GO:0006633">
    <property type="term" value="P:fatty acid biosynthetic process"/>
    <property type="evidence" value="ECO:0007669"/>
    <property type="project" value="UniProtKB-KW"/>
</dbReference>
<dbReference type="PANTHER" id="PTHR43981">
    <property type="entry name" value="ENOYL-[ACYL-CARRIER-PROTEIN] REDUCTASE, MITOCHONDRIAL"/>
    <property type="match status" value="1"/>
</dbReference>
<evidence type="ECO:0000256" key="10">
    <source>
        <dbReference type="ARBA" id="ARBA00023160"/>
    </source>
</evidence>
<evidence type="ECO:0000256" key="7">
    <source>
        <dbReference type="ARBA" id="ARBA00023002"/>
    </source>
</evidence>
<keyword evidence="9" id="KW-0496">Mitochondrion</keyword>
<comment type="catalytic activity">
    <reaction evidence="12">
        <text>a 2,3-saturated acyl-[ACP] + NADP(+) = a (2E)-enoyl-[ACP] + NADPH + H(+)</text>
        <dbReference type="Rhea" id="RHEA:22564"/>
        <dbReference type="Rhea" id="RHEA-COMP:9925"/>
        <dbReference type="Rhea" id="RHEA-COMP:9926"/>
        <dbReference type="ChEBI" id="CHEBI:15378"/>
        <dbReference type="ChEBI" id="CHEBI:57783"/>
        <dbReference type="ChEBI" id="CHEBI:58349"/>
        <dbReference type="ChEBI" id="CHEBI:78784"/>
        <dbReference type="ChEBI" id="CHEBI:78785"/>
        <dbReference type="EC" id="1.3.1.104"/>
    </reaction>
</comment>
<dbReference type="SMART" id="SM00829">
    <property type="entry name" value="PKS_ER"/>
    <property type="match status" value="1"/>
</dbReference>
<keyword evidence="6" id="KW-0809">Transit peptide</keyword>
<dbReference type="Pfam" id="PF08240">
    <property type="entry name" value="ADH_N"/>
    <property type="match status" value="1"/>
</dbReference>